<dbReference type="InterPro" id="IPR029071">
    <property type="entry name" value="Ubiquitin-like_domsf"/>
</dbReference>
<reference evidence="2 3" key="1">
    <citation type="submission" date="2015-08" db="EMBL/GenBank/DDBJ databases">
        <title>Next Generation Sequencing and Analysis of the Genome of Puccinia sorghi L Schw, the Causal Agent of Maize Common Rust.</title>
        <authorList>
            <person name="Rochi L."/>
            <person name="Burguener G."/>
            <person name="Darino M."/>
            <person name="Turjanski A."/>
            <person name="Kreff E."/>
            <person name="Dieguez M.J."/>
            <person name="Sacco F."/>
        </authorList>
    </citation>
    <scope>NUCLEOTIDE SEQUENCE [LARGE SCALE GENOMIC DNA]</scope>
    <source>
        <strain evidence="2 3">RO10H11247</strain>
    </source>
</reference>
<keyword evidence="3" id="KW-1185">Reference proteome</keyword>
<dbReference type="VEuPathDB" id="FungiDB:VP01_1553g5"/>
<dbReference type="InterPro" id="IPR022617">
    <property type="entry name" value="Rad60/SUMO-like_dom"/>
</dbReference>
<evidence type="ECO:0000313" key="2">
    <source>
        <dbReference type="EMBL" id="KNZ60441.1"/>
    </source>
</evidence>
<dbReference type="Proteomes" id="UP000037035">
    <property type="component" value="Unassembled WGS sequence"/>
</dbReference>
<evidence type="ECO:0000313" key="3">
    <source>
        <dbReference type="Proteomes" id="UP000037035"/>
    </source>
</evidence>
<dbReference type="CDD" id="cd01763">
    <property type="entry name" value="Ubl_SUMO_like"/>
    <property type="match status" value="1"/>
</dbReference>
<protein>
    <recommendedName>
        <fullName evidence="1">Ubiquitin-like domain-containing protein</fullName>
    </recommendedName>
</protein>
<dbReference type="SUPFAM" id="SSF54236">
    <property type="entry name" value="Ubiquitin-like"/>
    <property type="match status" value="1"/>
</dbReference>
<feature type="domain" description="Ubiquitin-like" evidence="1">
    <location>
        <begin position="1"/>
        <end position="69"/>
    </location>
</feature>
<dbReference type="Gene3D" id="3.10.20.90">
    <property type="entry name" value="Phosphatidylinositol 3-kinase Catalytic Subunit, Chain A, domain 1"/>
    <property type="match status" value="1"/>
</dbReference>
<sequence length="78" mass="8748">MSIAVPDDNEPLILRVKTTTAFQKIYNAVAQHKGIESRSFRLQYDGQRLLPNETTPADLNLDDEEVLDVSYVVEQLGG</sequence>
<dbReference type="Pfam" id="PF11976">
    <property type="entry name" value="Rad60-SLD"/>
    <property type="match status" value="1"/>
</dbReference>
<evidence type="ECO:0000259" key="1">
    <source>
        <dbReference type="PROSITE" id="PS50053"/>
    </source>
</evidence>
<comment type="caution">
    <text evidence="2">The sequence shown here is derived from an EMBL/GenBank/DDBJ whole genome shotgun (WGS) entry which is preliminary data.</text>
</comment>
<dbReference type="PROSITE" id="PS50053">
    <property type="entry name" value="UBIQUITIN_2"/>
    <property type="match status" value="1"/>
</dbReference>
<name>A0A0L6VI38_9BASI</name>
<dbReference type="InterPro" id="IPR000626">
    <property type="entry name" value="Ubiquitin-like_dom"/>
</dbReference>
<accession>A0A0L6VI38</accession>
<proteinExistence type="predicted"/>
<dbReference type="STRING" id="27349.A0A0L6VI38"/>
<organism evidence="2 3">
    <name type="scientific">Puccinia sorghi</name>
    <dbReference type="NCBI Taxonomy" id="27349"/>
    <lineage>
        <taxon>Eukaryota</taxon>
        <taxon>Fungi</taxon>
        <taxon>Dikarya</taxon>
        <taxon>Basidiomycota</taxon>
        <taxon>Pucciniomycotina</taxon>
        <taxon>Pucciniomycetes</taxon>
        <taxon>Pucciniales</taxon>
        <taxon>Pucciniaceae</taxon>
        <taxon>Puccinia</taxon>
    </lineage>
</organism>
<dbReference type="EMBL" id="LAVV01006153">
    <property type="protein sequence ID" value="KNZ60441.1"/>
    <property type="molecule type" value="Genomic_DNA"/>
</dbReference>
<gene>
    <name evidence="2" type="ORF">VP01_1553g5</name>
</gene>
<dbReference type="AlphaFoldDB" id="A0A0L6VI38"/>
<dbReference type="OrthoDB" id="442921at2759"/>